<comment type="subcellular location">
    <subcellularLocation>
        <location evidence="3">Cytoplasm</location>
    </subcellularLocation>
    <subcellularLocation>
        <location evidence="2">Lysosome</location>
    </subcellularLocation>
    <subcellularLocation>
        <location evidence="1">Membrane</location>
    </subcellularLocation>
</comment>
<sequence length="425" mass="48540">MGNNSGKKECDPCEKNLDELFGAISNKKGYILRSDLKKVWAGQIDEDLYNDIELYLFKANQNNLTSQTFKKLFSDICKGTTEDKVDVLCKLMGDRDEISRSRLLKFVTNILNSILIIQKTKSPKRYNSWCERIGNKKPTESITELSTYFLDRVAKQDQDEFMRDDLASLIIHFDFYLHMVLSRMYDTEEKHFYTCVLPEWKSSPVDAGKTLNQFSILNLCKIMFLNSELPIDYQHKWRPLFSTEIHGESFSKLSGQILNQGPTLIIIKDKDGYVFGGFAPSSWSLGPIFSGDSRSFLFTLEPNMNLFVATNFNSNYQYMNVSQQTMPNGLGFGGKLEYFGLWISAEFGKGYCSESCTTYREYKMMSKNKEFDIAHLEVWAVGPPPLSPSELGERSVLDSNIEAKAILEMAGKTAYSDGLREEPID</sequence>
<evidence type="ECO:0000256" key="6">
    <source>
        <dbReference type="ARBA" id="ARBA00023228"/>
    </source>
</evidence>
<dbReference type="PANTHER" id="PTHR23354">
    <property type="entry name" value="NUCLEOLAR PROTEIN 7/ESTROGEN RECEPTOR COACTIVATOR-RELATED"/>
    <property type="match status" value="1"/>
</dbReference>
<keyword evidence="12" id="KW-1185">Reference proteome</keyword>
<keyword evidence="5" id="KW-0472">Membrane</keyword>
<evidence type="ECO:0000256" key="9">
    <source>
        <dbReference type="ARBA" id="ARBA00042134"/>
    </source>
</evidence>
<evidence type="ECO:0000256" key="3">
    <source>
        <dbReference type="ARBA" id="ARBA00004496"/>
    </source>
</evidence>
<evidence type="ECO:0000313" key="12">
    <source>
        <dbReference type="Proteomes" id="UP001359485"/>
    </source>
</evidence>
<dbReference type="PANTHER" id="PTHR23354:SF131">
    <property type="entry name" value="MTOR-ASSOCIATED PROTEIN MEAK7"/>
    <property type="match status" value="1"/>
</dbReference>
<evidence type="ECO:0000256" key="4">
    <source>
        <dbReference type="ARBA" id="ARBA00022490"/>
    </source>
</evidence>
<reference evidence="11 12" key="1">
    <citation type="submission" date="2023-09" db="EMBL/GenBank/DDBJ databases">
        <title>Genomes of two closely related lineages of the louse Polyplax serrata with different host specificities.</title>
        <authorList>
            <person name="Martinu J."/>
            <person name="Tarabai H."/>
            <person name="Stefka J."/>
            <person name="Hypsa V."/>
        </authorList>
    </citation>
    <scope>NUCLEOTIDE SEQUENCE [LARGE SCALE GENOMIC DNA]</scope>
    <source>
        <strain evidence="11">98ZLc_SE</strain>
    </source>
</reference>
<evidence type="ECO:0000256" key="5">
    <source>
        <dbReference type="ARBA" id="ARBA00023136"/>
    </source>
</evidence>
<dbReference type="Pfam" id="PF07534">
    <property type="entry name" value="TLD"/>
    <property type="match status" value="1"/>
</dbReference>
<feature type="domain" description="TLDc" evidence="10">
    <location>
        <begin position="215"/>
        <end position="382"/>
    </location>
</feature>
<evidence type="ECO:0000256" key="2">
    <source>
        <dbReference type="ARBA" id="ARBA00004371"/>
    </source>
</evidence>
<gene>
    <name evidence="11" type="ORF">RUM44_005987</name>
</gene>
<keyword evidence="6" id="KW-0458">Lysosome</keyword>
<evidence type="ECO:0000256" key="1">
    <source>
        <dbReference type="ARBA" id="ARBA00004370"/>
    </source>
</evidence>
<dbReference type="EMBL" id="JAWJWF010000006">
    <property type="protein sequence ID" value="KAK6631460.1"/>
    <property type="molecule type" value="Genomic_DNA"/>
</dbReference>
<proteinExistence type="predicted"/>
<dbReference type="PROSITE" id="PS51886">
    <property type="entry name" value="TLDC"/>
    <property type="match status" value="1"/>
</dbReference>
<dbReference type="Proteomes" id="UP001359485">
    <property type="component" value="Unassembled WGS sequence"/>
</dbReference>
<dbReference type="SMART" id="SM00584">
    <property type="entry name" value="TLDc"/>
    <property type="match status" value="1"/>
</dbReference>
<protein>
    <recommendedName>
        <fullName evidence="7">MTOR-associated protein MEAK7</fullName>
    </recommendedName>
    <alternativeName>
        <fullName evidence="9">TBC/LysM-associated domain-containing protein 1</fullName>
    </alternativeName>
    <alternativeName>
        <fullName evidence="8">TLD domain-containing protein 1</fullName>
    </alternativeName>
</protein>
<accession>A0ABR1AYR8</accession>
<dbReference type="InterPro" id="IPR006571">
    <property type="entry name" value="TLDc_dom"/>
</dbReference>
<evidence type="ECO:0000256" key="7">
    <source>
        <dbReference type="ARBA" id="ARBA00039594"/>
    </source>
</evidence>
<organism evidence="11 12">
    <name type="scientific">Polyplax serrata</name>
    <name type="common">Common mouse louse</name>
    <dbReference type="NCBI Taxonomy" id="468196"/>
    <lineage>
        <taxon>Eukaryota</taxon>
        <taxon>Metazoa</taxon>
        <taxon>Ecdysozoa</taxon>
        <taxon>Arthropoda</taxon>
        <taxon>Hexapoda</taxon>
        <taxon>Insecta</taxon>
        <taxon>Pterygota</taxon>
        <taxon>Neoptera</taxon>
        <taxon>Paraneoptera</taxon>
        <taxon>Psocodea</taxon>
        <taxon>Troctomorpha</taxon>
        <taxon>Phthiraptera</taxon>
        <taxon>Anoplura</taxon>
        <taxon>Polyplacidae</taxon>
        <taxon>Polyplax</taxon>
    </lineage>
</organism>
<evidence type="ECO:0000313" key="11">
    <source>
        <dbReference type="EMBL" id="KAK6631460.1"/>
    </source>
</evidence>
<keyword evidence="4" id="KW-0963">Cytoplasm</keyword>
<comment type="caution">
    <text evidence="11">The sequence shown here is derived from an EMBL/GenBank/DDBJ whole genome shotgun (WGS) entry which is preliminary data.</text>
</comment>
<evidence type="ECO:0000259" key="10">
    <source>
        <dbReference type="PROSITE" id="PS51886"/>
    </source>
</evidence>
<name>A0ABR1AYR8_POLSC</name>
<evidence type="ECO:0000256" key="8">
    <source>
        <dbReference type="ARBA" id="ARBA00041780"/>
    </source>
</evidence>